<dbReference type="EMBL" id="EQ973786">
    <property type="protein sequence ID" value="EEF47948.1"/>
    <property type="molecule type" value="Genomic_DNA"/>
</dbReference>
<evidence type="ECO:0000313" key="3">
    <source>
        <dbReference type="Proteomes" id="UP000008311"/>
    </source>
</evidence>
<proteinExistence type="predicted"/>
<dbReference type="InterPro" id="IPR051518">
    <property type="entry name" value="Sucrose_Phosphatase"/>
</dbReference>
<dbReference type="STRING" id="3988.B9RL33"/>
<feature type="domain" description="Sucrose-phosphatase C-terminal" evidence="1">
    <location>
        <begin position="11"/>
        <end position="91"/>
    </location>
</feature>
<dbReference type="Gene3D" id="3.10.450.50">
    <property type="match status" value="1"/>
</dbReference>
<organism evidence="2 3">
    <name type="scientific">Ricinus communis</name>
    <name type="common">Castor bean</name>
    <dbReference type="NCBI Taxonomy" id="3988"/>
    <lineage>
        <taxon>Eukaryota</taxon>
        <taxon>Viridiplantae</taxon>
        <taxon>Streptophyta</taxon>
        <taxon>Embryophyta</taxon>
        <taxon>Tracheophyta</taxon>
        <taxon>Spermatophyta</taxon>
        <taxon>Magnoliopsida</taxon>
        <taxon>eudicotyledons</taxon>
        <taxon>Gunneridae</taxon>
        <taxon>Pentapetalae</taxon>
        <taxon>rosids</taxon>
        <taxon>fabids</taxon>
        <taxon>Malpighiales</taxon>
        <taxon>Euphorbiaceae</taxon>
        <taxon>Acalyphoideae</taxon>
        <taxon>Acalypheae</taxon>
        <taxon>Ricinus</taxon>
    </lineage>
</organism>
<dbReference type="SUPFAM" id="SSF54427">
    <property type="entry name" value="NTF2-like"/>
    <property type="match status" value="1"/>
</dbReference>
<dbReference type="PANTHER" id="PTHR46521:SF8">
    <property type="entry name" value="SUCROSE-PHOSPHATASE 3A-RELATED"/>
    <property type="match status" value="1"/>
</dbReference>
<keyword evidence="3" id="KW-1185">Reference proteome</keyword>
<dbReference type="InterPro" id="IPR013679">
    <property type="entry name" value="SPP_C"/>
</dbReference>
<dbReference type="AlphaFoldDB" id="B9RL33"/>
<evidence type="ECO:0000259" key="1">
    <source>
        <dbReference type="Pfam" id="PF08472"/>
    </source>
</evidence>
<reference evidence="3" key="1">
    <citation type="journal article" date="2010" name="Nat. Biotechnol.">
        <title>Draft genome sequence of the oilseed species Ricinus communis.</title>
        <authorList>
            <person name="Chan A.P."/>
            <person name="Crabtree J."/>
            <person name="Zhao Q."/>
            <person name="Lorenzi H."/>
            <person name="Orvis J."/>
            <person name="Puiu D."/>
            <person name="Melake-Berhan A."/>
            <person name="Jones K.M."/>
            <person name="Redman J."/>
            <person name="Chen G."/>
            <person name="Cahoon E.B."/>
            <person name="Gedil M."/>
            <person name="Stanke M."/>
            <person name="Haas B.J."/>
            <person name="Wortman J.R."/>
            <person name="Fraser-Liggett C.M."/>
            <person name="Ravel J."/>
            <person name="Rabinowicz P.D."/>
        </authorList>
    </citation>
    <scope>NUCLEOTIDE SEQUENCE [LARGE SCALE GENOMIC DNA]</scope>
    <source>
        <strain evidence="3">cv. Hale</strain>
    </source>
</reference>
<dbReference type="InParanoid" id="B9RL33"/>
<gene>
    <name evidence="2" type="ORF">RCOM_0944020</name>
</gene>
<dbReference type="PANTHER" id="PTHR46521">
    <property type="entry name" value="SUCROSE-PHOSPHATASE 2-RELATED"/>
    <property type="match status" value="1"/>
</dbReference>
<accession>B9RL33</accession>
<dbReference type="InterPro" id="IPR032710">
    <property type="entry name" value="NTF2-like_dom_sf"/>
</dbReference>
<dbReference type="Pfam" id="PF08472">
    <property type="entry name" value="S6PP_C"/>
    <property type="match status" value="1"/>
</dbReference>
<sequence length="96" mass="11154">MIAYLRLYLQFPLGTFVHPSGVHQSLHYCVDAMTRLYGDMQGKHYWVWLDLVSSAQVGSDSWLVKFYKWEISGEERQCCLTTVLLSSKVQHVEFHG</sequence>
<dbReference type="GO" id="GO:0050307">
    <property type="term" value="F:sucrose-phosphate phosphatase activity"/>
    <property type="evidence" value="ECO:0007669"/>
    <property type="project" value="InterPro"/>
</dbReference>
<dbReference type="GO" id="GO:0005986">
    <property type="term" value="P:sucrose biosynthetic process"/>
    <property type="evidence" value="ECO:0007669"/>
    <property type="project" value="InterPro"/>
</dbReference>
<name>B9RL33_RICCO</name>
<evidence type="ECO:0000313" key="2">
    <source>
        <dbReference type="EMBL" id="EEF47948.1"/>
    </source>
</evidence>
<protein>
    <submittedName>
        <fullName evidence="2">Sucrose phosphate phosphatase, putative</fullName>
    </submittedName>
</protein>
<dbReference type="Proteomes" id="UP000008311">
    <property type="component" value="Unassembled WGS sequence"/>
</dbReference>